<dbReference type="Proteomes" id="UP000027661">
    <property type="component" value="Unassembled WGS sequence"/>
</dbReference>
<dbReference type="CDD" id="cd13120">
    <property type="entry name" value="BF2867_like_N"/>
    <property type="match status" value="1"/>
</dbReference>
<dbReference type="InterPro" id="IPR025049">
    <property type="entry name" value="Mfa-like_1"/>
</dbReference>
<protein>
    <recommendedName>
        <fullName evidence="3">Fimbrillin family protein</fullName>
    </recommendedName>
</protein>
<comment type="caution">
    <text evidence="1">The sequence shown here is derived from an EMBL/GenBank/DDBJ whole genome shotgun (WGS) entry which is preliminary data.</text>
</comment>
<evidence type="ECO:0000313" key="2">
    <source>
        <dbReference type="Proteomes" id="UP000027661"/>
    </source>
</evidence>
<dbReference type="InterPro" id="IPR042278">
    <property type="entry name" value="Mfa-like_1_N"/>
</dbReference>
<dbReference type="EMBL" id="JNHM01000012">
    <property type="protein sequence ID" value="KDS55493.1"/>
    <property type="molecule type" value="Genomic_DNA"/>
</dbReference>
<evidence type="ECO:0008006" key="3">
    <source>
        <dbReference type="Google" id="ProtNLM"/>
    </source>
</evidence>
<organism evidence="1 2">
    <name type="scientific">Phocaeicola vulgatus str. 3975 RP4</name>
    <dbReference type="NCBI Taxonomy" id="1339352"/>
    <lineage>
        <taxon>Bacteria</taxon>
        <taxon>Pseudomonadati</taxon>
        <taxon>Bacteroidota</taxon>
        <taxon>Bacteroidia</taxon>
        <taxon>Bacteroidales</taxon>
        <taxon>Bacteroidaceae</taxon>
        <taxon>Phocaeicola</taxon>
    </lineage>
</organism>
<reference evidence="1 2" key="1">
    <citation type="submission" date="2014-04" db="EMBL/GenBank/DDBJ databases">
        <authorList>
            <person name="Sears C."/>
            <person name="Carroll K."/>
            <person name="Sack B.R."/>
            <person name="Qadri F."/>
            <person name="Myers L.L."/>
            <person name="Chung G.-T."/>
            <person name="Escheverria P."/>
            <person name="Fraser C.M."/>
            <person name="Sadzewicz L."/>
            <person name="Shefchek K.A."/>
            <person name="Tallon L."/>
            <person name="Das S.P."/>
            <person name="Daugherty S."/>
            <person name="Mongodin E.F."/>
        </authorList>
    </citation>
    <scope>NUCLEOTIDE SEQUENCE [LARGE SCALE GENOMIC DNA]</scope>
    <source>
        <strain evidence="1 2">3975 RP4</strain>
    </source>
</reference>
<gene>
    <name evidence="1" type="ORF">M099_0788</name>
</gene>
<sequence length="568" mass="63801">MKSFTGIIFWSILLICSACTDENETNNGKRTDCYNGTPLTVRATATGFENIPGSEKPSTRASVTDEHLKTEFVDGDSIGIFSIKDGTIVDDINNIPLVYNVSNDSWNPVENSKTLYWYDGASYIAYYPYRKNITLDVSKDTDEAIASLTGNEKLQPSKDQSTKEKHTVSDLLIATGVPTTGNSSGIILNLQFKHQFTLLVLQPQAYIGCFAPENAGFVYHKESRILGTDSAAINVNLNGITPYQIDSVKFCAIVPSQKNARITGSYVTADGRNNTNTKINYSGSSITFASGKCYTLKVISPVPGKGSTERKLYPGDFVFQNETEKRIEIHPGDGMLEENGKIYDYQNAIGMVITCDSKKMTDIKCNENGWNHAYVMGFENLGTGRWGGMERVEERITPMTKDDEIEKNMNGYSETEQMLKNYTANVQGSYSAFESIRKYRDSNKIPDGLNRSPWFVPSIGQWFDMLVNICGKSPRDFRNETSNGLNDTGWGQETLDKLTIQLSKVGNSLPQFSDTHRLGFSCSSQYDKDRCWMLLWHIDDPEYPNWDRVCLQGYDKKAYWNVRPFFAF</sequence>
<name>A0A069SMQ9_PHOVU</name>
<dbReference type="Gene3D" id="2.60.40.3570">
    <property type="match status" value="1"/>
</dbReference>
<proteinExistence type="predicted"/>
<evidence type="ECO:0000313" key="1">
    <source>
        <dbReference type="EMBL" id="KDS55493.1"/>
    </source>
</evidence>
<dbReference type="Pfam" id="PF13149">
    <property type="entry name" value="Mfa_like_1"/>
    <property type="match status" value="1"/>
</dbReference>
<accession>A0A069SMQ9</accession>
<dbReference type="AlphaFoldDB" id="A0A069SMQ9"/>
<dbReference type="Gene3D" id="2.60.40.2620">
    <property type="entry name" value="Fimbrillin-like"/>
    <property type="match status" value="1"/>
</dbReference>
<dbReference type="RefSeq" id="WP_032952478.1">
    <property type="nucleotide sequence ID" value="NZ_JNHM01000012.1"/>
</dbReference>
<dbReference type="PATRIC" id="fig|1339352.3.peg.762"/>